<protein>
    <recommendedName>
        <fullName evidence="6">Toll-like receptor</fullName>
    </recommendedName>
</protein>
<dbReference type="SMART" id="SM00369">
    <property type="entry name" value="LRR_TYP"/>
    <property type="match status" value="9"/>
</dbReference>
<dbReference type="EMBL" id="OV170224">
    <property type="protein sequence ID" value="CAH0723651.1"/>
    <property type="molecule type" value="Genomic_DNA"/>
</dbReference>
<keyword evidence="3" id="KW-0472">Membrane</keyword>
<dbReference type="Gene3D" id="3.40.50.10140">
    <property type="entry name" value="Toll/interleukin-1 receptor homology (TIR) domain"/>
    <property type="match status" value="1"/>
</dbReference>
<dbReference type="InterPro" id="IPR001611">
    <property type="entry name" value="Leu-rich_rpt"/>
</dbReference>
<organism evidence="4 5">
    <name type="scientific">Brenthis ino</name>
    <name type="common">lesser marbled fritillary</name>
    <dbReference type="NCBI Taxonomy" id="405034"/>
    <lineage>
        <taxon>Eukaryota</taxon>
        <taxon>Metazoa</taxon>
        <taxon>Ecdysozoa</taxon>
        <taxon>Arthropoda</taxon>
        <taxon>Hexapoda</taxon>
        <taxon>Insecta</taxon>
        <taxon>Pterygota</taxon>
        <taxon>Neoptera</taxon>
        <taxon>Endopterygota</taxon>
        <taxon>Lepidoptera</taxon>
        <taxon>Glossata</taxon>
        <taxon>Ditrysia</taxon>
        <taxon>Papilionoidea</taxon>
        <taxon>Nymphalidae</taxon>
        <taxon>Heliconiinae</taxon>
        <taxon>Argynnini</taxon>
        <taxon>Brenthis</taxon>
    </lineage>
</organism>
<evidence type="ECO:0000256" key="1">
    <source>
        <dbReference type="ARBA" id="ARBA00022614"/>
    </source>
</evidence>
<dbReference type="InterPro" id="IPR035897">
    <property type="entry name" value="Toll_tir_struct_dom_sf"/>
</dbReference>
<dbReference type="InterPro" id="IPR003591">
    <property type="entry name" value="Leu-rich_rpt_typical-subtyp"/>
</dbReference>
<dbReference type="InterPro" id="IPR032675">
    <property type="entry name" value="LRR_dom_sf"/>
</dbReference>
<dbReference type="Pfam" id="PF13855">
    <property type="entry name" value="LRR_8"/>
    <property type="match status" value="3"/>
</dbReference>
<sequence>MYNVTRKMDSKVIQVLIVALAAHVITARVMCPSHPNCVCGGTFAVELNCNIDGRTVKINLLPSTYINIKCENATTLDYSKLPKCANEPNTFKSVSFKDCPLPKSSFKDILNHIGVSKTMSLIFQNTKNLSGYFSRKQFSGLQYLTKLLLSVNGITHLPDNLFMDISNLTWLNIRCNNINLSEELFKPLEKLETLEISHNHMTNMSSNIFSHLSLLRKLSLWQSNVTWFSKDFFTGVDVLEELDLSSNGLNELPASIFKPLRKLKKLTLFSNKFSTLPQNLFSTNSKLETVIILNNDVKMKELPRNLFGNLLNLRQVYVQRSGIEIVPYDTFNNSPLITNISLAYNDLAIIPESTFNDQINLLELDLSHNNLRSLESKLFSSLVRLEKLNLCYNSIEEVSSSTFSSLLSLIDLNMEHNNLKTISSYLFSNNKQRLSVSLAYNRLDFENKELKNNSWTVTRVSPFAHTYNLQMLNLSHNKFKLSYEDWWINGHEVLDVSYNSIQQLWGDKTIKGHVSSNYNELVKKPIIEVWMSSNPLNCRCNNFMFIDFLKENLKTKVVDDTLIQCPIWTKESCYLRFIIFIALLTASLSLSMITIILYFVYKKQINLIIKRKFQYFSQQNSNVEQNRNIIVKYFENDEEFVLKEILPELKEHKNFKVQTKLINKADSKENVIKHFRSGCKENDTTLVVFSPNYLTSTYSHVNIKKIRGEMLKTKNTIYVFTDIGPENSIYAFLKEQRDQRTTILWSDPNFWNVLISMLSNRSLKKKVRFSSGYDIRGKVNTSMSSTKTKLAANNSFTSLPDWPDVYASSTFAHSQV</sequence>
<dbReference type="AlphaFoldDB" id="A0A8J9UNP9"/>
<evidence type="ECO:0000313" key="4">
    <source>
        <dbReference type="EMBL" id="CAH0723651.1"/>
    </source>
</evidence>
<feature type="non-terminal residue" evidence="4">
    <location>
        <position position="816"/>
    </location>
</feature>
<evidence type="ECO:0000313" key="5">
    <source>
        <dbReference type="Proteomes" id="UP000838878"/>
    </source>
</evidence>
<evidence type="ECO:0000256" key="2">
    <source>
        <dbReference type="ARBA" id="ARBA00022737"/>
    </source>
</evidence>
<feature type="transmembrane region" description="Helical" evidence="3">
    <location>
        <begin position="574"/>
        <end position="601"/>
    </location>
</feature>
<dbReference type="SUPFAM" id="SSF52058">
    <property type="entry name" value="L domain-like"/>
    <property type="match status" value="1"/>
</dbReference>
<dbReference type="Proteomes" id="UP000838878">
    <property type="component" value="Chromosome 4"/>
</dbReference>
<name>A0A8J9UNP9_9NEOP</name>
<dbReference type="SUPFAM" id="SSF52200">
    <property type="entry name" value="Toll/Interleukin receptor TIR domain"/>
    <property type="match status" value="1"/>
</dbReference>
<dbReference type="PANTHER" id="PTHR24366">
    <property type="entry name" value="IG(IMMUNOGLOBULIN) AND LRR(LEUCINE RICH REPEAT) DOMAINS"/>
    <property type="match status" value="1"/>
</dbReference>
<proteinExistence type="predicted"/>
<dbReference type="SUPFAM" id="SSF52047">
    <property type="entry name" value="RNI-like"/>
    <property type="match status" value="1"/>
</dbReference>
<gene>
    <name evidence="4" type="ORF">BINO364_LOCUS9459</name>
</gene>
<keyword evidence="1" id="KW-0433">Leucine-rich repeat</keyword>
<dbReference type="Gene3D" id="3.80.10.10">
    <property type="entry name" value="Ribonuclease Inhibitor"/>
    <property type="match status" value="2"/>
</dbReference>
<accession>A0A8J9UNP9</accession>
<evidence type="ECO:0000256" key="3">
    <source>
        <dbReference type="SAM" id="Phobius"/>
    </source>
</evidence>
<keyword evidence="3" id="KW-1133">Transmembrane helix</keyword>
<evidence type="ECO:0008006" key="6">
    <source>
        <dbReference type="Google" id="ProtNLM"/>
    </source>
</evidence>
<dbReference type="PANTHER" id="PTHR24366:SF96">
    <property type="entry name" value="LEUCINE RICH REPEAT CONTAINING 53"/>
    <property type="match status" value="1"/>
</dbReference>
<reference evidence="4" key="1">
    <citation type="submission" date="2021-12" db="EMBL/GenBank/DDBJ databases">
        <authorList>
            <person name="Martin H S."/>
        </authorList>
    </citation>
    <scope>NUCLEOTIDE SEQUENCE</scope>
</reference>
<keyword evidence="2" id="KW-0677">Repeat</keyword>
<keyword evidence="5" id="KW-1185">Reference proteome</keyword>
<keyword evidence="3" id="KW-0812">Transmembrane</keyword>
<dbReference type="OrthoDB" id="1055097at2759"/>